<dbReference type="AlphaFoldDB" id="A0A9N7UV60"/>
<feature type="region of interest" description="Disordered" evidence="1">
    <location>
        <begin position="20"/>
        <end position="110"/>
    </location>
</feature>
<protein>
    <submittedName>
        <fullName evidence="2">Uncharacterized protein</fullName>
    </submittedName>
</protein>
<keyword evidence="3" id="KW-1185">Reference proteome</keyword>
<accession>A0A9N7UV60</accession>
<sequence>MRAVIASVHLGCLVWQQAKLRDKRDDRVTHRRRMGKPTAPLTLYFSGTGRKGGREREGGREGGRERGADTTQRLCPPTSAPRVNHCARPPSRSLRTGGRSSPTTKTHRPV</sequence>
<evidence type="ECO:0000256" key="1">
    <source>
        <dbReference type="SAM" id="MobiDB-lite"/>
    </source>
</evidence>
<proteinExistence type="predicted"/>
<dbReference type="EMBL" id="CADEAL010002024">
    <property type="protein sequence ID" value="CAB1437439.1"/>
    <property type="molecule type" value="Genomic_DNA"/>
</dbReference>
<name>A0A9N7UV60_PLEPL</name>
<reference evidence="2" key="1">
    <citation type="submission" date="2020-03" db="EMBL/GenBank/DDBJ databases">
        <authorList>
            <person name="Weist P."/>
        </authorList>
    </citation>
    <scope>NUCLEOTIDE SEQUENCE</scope>
</reference>
<gene>
    <name evidence="2" type="ORF">PLEPLA_LOCUS25421</name>
</gene>
<evidence type="ECO:0000313" key="2">
    <source>
        <dbReference type="EMBL" id="CAB1437439.1"/>
    </source>
</evidence>
<organism evidence="2 3">
    <name type="scientific">Pleuronectes platessa</name>
    <name type="common">European plaice</name>
    <dbReference type="NCBI Taxonomy" id="8262"/>
    <lineage>
        <taxon>Eukaryota</taxon>
        <taxon>Metazoa</taxon>
        <taxon>Chordata</taxon>
        <taxon>Craniata</taxon>
        <taxon>Vertebrata</taxon>
        <taxon>Euteleostomi</taxon>
        <taxon>Actinopterygii</taxon>
        <taxon>Neopterygii</taxon>
        <taxon>Teleostei</taxon>
        <taxon>Neoteleostei</taxon>
        <taxon>Acanthomorphata</taxon>
        <taxon>Carangaria</taxon>
        <taxon>Pleuronectiformes</taxon>
        <taxon>Pleuronectoidei</taxon>
        <taxon>Pleuronectidae</taxon>
        <taxon>Pleuronectes</taxon>
    </lineage>
</organism>
<evidence type="ECO:0000313" key="3">
    <source>
        <dbReference type="Proteomes" id="UP001153269"/>
    </source>
</evidence>
<dbReference type="Proteomes" id="UP001153269">
    <property type="component" value="Unassembled WGS sequence"/>
</dbReference>
<feature type="compositionally biased region" description="Basic and acidic residues" evidence="1">
    <location>
        <begin position="52"/>
        <end position="68"/>
    </location>
</feature>
<comment type="caution">
    <text evidence="2">The sequence shown here is derived from an EMBL/GenBank/DDBJ whole genome shotgun (WGS) entry which is preliminary data.</text>
</comment>